<keyword evidence="6" id="KW-0675">Receptor</keyword>
<dbReference type="GO" id="GO:0016020">
    <property type="term" value="C:membrane"/>
    <property type="evidence" value="ECO:0007669"/>
    <property type="project" value="UniProtKB-SubCell"/>
</dbReference>
<keyword evidence="7" id="KW-0325">Glycoprotein</keyword>
<sequence length="159" mass="18200">MSQKESSNASITYSFLIYLANLPNYKLYIGVDYQDQELLFWKGVDSFHKNTLGLVRSIDLSSNKLSGEILEAITSLVKLISLNLSRNTLTRPIPPKLGQFSSLNSLDLSKNLFTGKIPESNSRERFHHALNYRVLMPRNIWEIPNFVVPLFQINVLKKN</sequence>
<evidence type="ECO:0000256" key="5">
    <source>
        <dbReference type="ARBA" id="ARBA00023136"/>
    </source>
</evidence>
<evidence type="ECO:0000256" key="4">
    <source>
        <dbReference type="ARBA" id="ARBA00022989"/>
    </source>
</evidence>
<keyword evidence="2" id="KW-0812">Transmembrane</keyword>
<reference evidence="8" key="1">
    <citation type="journal article" date="2023" name="Plant J.">
        <title>Genome sequences and population genomics provide insights into the demographic history, inbreeding, and mutation load of two 'living fossil' tree species of Dipteronia.</title>
        <authorList>
            <person name="Feng Y."/>
            <person name="Comes H.P."/>
            <person name="Chen J."/>
            <person name="Zhu S."/>
            <person name="Lu R."/>
            <person name="Zhang X."/>
            <person name="Li P."/>
            <person name="Qiu J."/>
            <person name="Olsen K.M."/>
            <person name="Qiu Y."/>
        </authorList>
    </citation>
    <scope>NUCLEOTIDE SEQUENCE</scope>
    <source>
        <strain evidence="8">NBL</strain>
    </source>
</reference>
<dbReference type="AlphaFoldDB" id="A0AAD9ZV25"/>
<evidence type="ECO:0000256" key="1">
    <source>
        <dbReference type="ARBA" id="ARBA00004479"/>
    </source>
</evidence>
<dbReference type="PANTHER" id="PTHR48063">
    <property type="entry name" value="LRR RECEPTOR-LIKE KINASE"/>
    <property type="match status" value="1"/>
</dbReference>
<organism evidence="8 9">
    <name type="scientific">Dipteronia sinensis</name>
    <dbReference type="NCBI Taxonomy" id="43782"/>
    <lineage>
        <taxon>Eukaryota</taxon>
        <taxon>Viridiplantae</taxon>
        <taxon>Streptophyta</taxon>
        <taxon>Embryophyta</taxon>
        <taxon>Tracheophyta</taxon>
        <taxon>Spermatophyta</taxon>
        <taxon>Magnoliopsida</taxon>
        <taxon>eudicotyledons</taxon>
        <taxon>Gunneridae</taxon>
        <taxon>Pentapetalae</taxon>
        <taxon>rosids</taxon>
        <taxon>malvids</taxon>
        <taxon>Sapindales</taxon>
        <taxon>Sapindaceae</taxon>
        <taxon>Hippocastanoideae</taxon>
        <taxon>Acereae</taxon>
        <taxon>Dipteronia</taxon>
    </lineage>
</organism>
<dbReference type="SUPFAM" id="SSF52058">
    <property type="entry name" value="L domain-like"/>
    <property type="match status" value="1"/>
</dbReference>
<comment type="subcellular location">
    <subcellularLocation>
        <location evidence="1">Membrane</location>
        <topology evidence="1">Single-pass type I membrane protein</topology>
    </subcellularLocation>
</comment>
<dbReference type="InterPro" id="IPR032675">
    <property type="entry name" value="LRR_dom_sf"/>
</dbReference>
<evidence type="ECO:0000256" key="2">
    <source>
        <dbReference type="ARBA" id="ARBA00022692"/>
    </source>
</evidence>
<dbReference type="PANTHER" id="PTHR48063:SF101">
    <property type="entry name" value="LRR RECEPTOR-LIKE SERINE_THREONINE-PROTEIN KINASE FLS2"/>
    <property type="match status" value="1"/>
</dbReference>
<keyword evidence="9" id="KW-1185">Reference proteome</keyword>
<evidence type="ECO:0000256" key="6">
    <source>
        <dbReference type="ARBA" id="ARBA00023170"/>
    </source>
</evidence>
<dbReference type="InterPro" id="IPR001611">
    <property type="entry name" value="Leu-rich_rpt"/>
</dbReference>
<gene>
    <name evidence="8" type="ORF">Dsin_024293</name>
</gene>
<dbReference type="Pfam" id="PF00560">
    <property type="entry name" value="LRR_1"/>
    <property type="match status" value="3"/>
</dbReference>
<keyword evidence="3" id="KW-0732">Signal</keyword>
<comment type="caution">
    <text evidence="8">The sequence shown here is derived from an EMBL/GenBank/DDBJ whole genome shotgun (WGS) entry which is preliminary data.</text>
</comment>
<name>A0AAD9ZV25_9ROSI</name>
<evidence type="ECO:0000256" key="3">
    <source>
        <dbReference type="ARBA" id="ARBA00022729"/>
    </source>
</evidence>
<keyword evidence="4" id="KW-1133">Transmembrane helix</keyword>
<evidence type="ECO:0000313" key="9">
    <source>
        <dbReference type="Proteomes" id="UP001281410"/>
    </source>
</evidence>
<accession>A0AAD9ZV25</accession>
<protein>
    <submittedName>
        <fullName evidence="8">Uncharacterized protein</fullName>
    </submittedName>
</protein>
<evidence type="ECO:0000256" key="7">
    <source>
        <dbReference type="ARBA" id="ARBA00023180"/>
    </source>
</evidence>
<dbReference type="EMBL" id="JANJYJ010000008">
    <property type="protein sequence ID" value="KAK3192983.1"/>
    <property type="molecule type" value="Genomic_DNA"/>
</dbReference>
<dbReference type="InterPro" id="IPR046956">
    <property type="entry name" value="RLP23-like"/>
</dbReference>
<evidence type="ECO:0000313" key="8">
    <source>
        <dbReference type="EMBL" id="KAK3192983.1"/>
    </source>
</evidence>
<dbReference type="Proteomes" id="UP001281410">
    <property type="component" value="Unassembled WGS sequence"/>
</dbReference>
<keyword evidence="5" id="KW-0472">Membrane</keyword>
<proteinExistence type="predicted"/>
<dbReference type="Gene3D" id="3.80.10.10">
    <property type="entry name" value="Ribonuclease Inhibitor"/>
    <property type="match status" value="1"/>
</dbReference>